<proteinExistence type="predicted"/>
<dbReference type="InterPro" id="IPR058240">
    <property type="entry name" value="rSAM_sf"/>
</dbReference>
<organism evidence="6">
    <name type="scientific">mine drainage metagenome</name>
    <dbReference type="NCBI Taxonomy" id="410659"/>
    <lineage>
        <taxon>unclassified sequences</taxon>
        <taxon>metagenomes</taxon>
        <taxon>ecological metagenomes</taxon>
    </lineage>
</organism>
<comment type="caution">
    <text evidence="6">The sequence shown here is derived from an EMBL/GenBank/DDBJ whole genome shotgun (WGS) entry which is preliminary data.</text>
</comment>
<reference evidence="6" key="2">
    <citation type="journal article" date="2014" name="ISME J.">
        <title>Microbial stratification in low pH oxic and suboxic macroscopic growths along an acid mine drainage.</title>
        <authorList>
            <person name="Mendez-Garcia C."/>
            <person name="Mesa V."/>
            <person name="Sprenger R.R."/>
            <person name="Richter M."/>
            <person name="Diez M.S."/>
            <person name="Solano J."/>
            <person name="Bargiela R."/>
            <person name="Golyshina O.V."/>
            <person name="Manteca A."/>
            <person name="Ramos J.L."/>
            <person name="Gallego J.R."/>
            <person name="Llorente I."/>
            <person name="Martins Dos Santos V.A."/>
            <person name="Jensen O.N."/>
            <person name="Pelaez A.I."/>
            <person name="Sanchez J."/>
            <person name="Ferrer M."/>
        </authorList>
    </citation>
    <scope>NUCLEOTIDE SEQUENCE</scope>
</reference>
<dbReference type="InterPro" id="IPR013785">
    <property type="entry name" value="Aldolase_TIM"/>
</dbReference>
<keyword evidence="1" id="KW-0949">S-adenosyl-L-methionine</keyword>
<feature type="domain" description="Radical SAM core" evidence="5">
    <location>
        <begin position="2"/>
        <end position="93"/>
    </location>
</feature>
<keyword evidence="4" id="KW-0411">Iron-sulfur</keyword>
<keyword evidence="3" id="KW-0408">Iron</keyword>
<dbReference type="GO" id="GO:0003824">
    <property type="term" value="F:catalytic activity"/>
    <property type="evidence" value="ECO:0007669"/>
    <property type="project" value="InterPro"/>
</dbReference>
<accession>T1AU28</accession>
<evidence type="ECO:0000256" key="2">
    <source>
        <dbReference type="ARBA" id="ARBA00022723"/>
    </source>
</evidence>
<evidence type="ECO:0000256" key="3">
    <source>
        <dbReference type="ARBA" id="ARBA00023004"/>
    </source>
</evidence>
<dbReference type="AlphaFoldDB" id="T1AU28"/>
<reference evidence="6" key="1">
    <citation type="submission" date="2013-08" db="EMBL/GenBank/DDBJ databases">
        <authorList>
            <person name="Mendez C."/>
            <person name="Richter M."/>
            <person name="Ferrer M."/>
            <person name="Sanchez J."/>
        </authorList>
    </citation>
    <scope>NUCLEOTIDE SEQUENCE</scope>
</reference>
<dbReference type="PANTHER" id="PTHR11228:SF7">
    <property type="entry name" value="PQQA PEPTIDE CYCLASE"/>
    <property type="match status" value="1"/>
</dbReference>
<dbReference type="EMBL" id="AUZX01007336">
    <property type="protein sequence ID" value="EQD60023.1"/>
    <property type="molecule type" value="Genomic_DNA"/>
</dbReference>
<keyword evidence="2" id="KW-0479">Metal-binding</keyword>
<evidence type="ECO:0000256" key="1">
    <source>
        <dbReference type="ARBA" id="ARBA00022691"/>
    </source>
</evidence>
<dbReference type="GO" id="GO:0046872">
    <property type="term" value="F:metal ion binding"/>
    <property type="evidence" value="ECO:0007669"/>
    <property type="project" value="UniProtKB-KW"/>
</dbReference>
<gene>
    <name evidence="6" type="ORF">B1A_10304</name>
</gene>
<evidence type="ECO:0000313" key="6">
    <source>
        <dbReference type="EMBL" id="EQD60023.1"/>
    </source>
</evidence>
<dbReference type="SUPFAM" id="SSF102114">
    <property type="entry name" value="Radical SAM enzymes"/>
    <property type="match status" value="1"/>
</dbReference>
<dbReference type="InterPro" id="IPR007197">
    <property type="entry name" value="rSAM"/>
</dbReference>
<name>T1AU28_9ZZZZ</name>
<dbReference type="CDD" id="cd01335">
    <property type="entry name" value="Radical_SAM"/>
    <property type="match status" value="1"/>
</dbReference>
<dbReference type="GO" id="GO:0051536">
    <property type="term" value="F:iron-sulfur cluster binding"/>
    <property type="evidence" value="ECO:0007669"/>
    <property type="project" value="UniProtKB-KW"/>
</dbReference>
<evidence type="ECO:0000256" key="4">
    <source>
        <dbReference type="ARBA" id="ARBA00023014"/>
    </source>
</evidence>
<dbReference type="PANTHER" id="PTHR11228">
    <property type="entry name" value="RADICAL SAM DOMAIN PROTEIN"/>
    <property type="match status" value="1"/>
</dbReference>
<feature type="non-terminal residue" evidence="6">
    <location>
        <position position="164"/>
    </location>
</feature>
<dbReference type="Pfam" id="PF04055">
    <property type="entry name" value="Radical_SAM"/>
    <property type="match status" value="1"/>
</dbReference>
<evidence type="ECO:0000259" key="5">
    <source>
        <dbReference type="Pfam" id="PF04055"/>
    </source>
</evidence>
<dbReference type="Gene3D" id="3.20.20.70">
    <property type="entry name" value="Aldolase class I"/>
    <property type="match status" value="1"/>
</dbReference>
<protein>
    <submittedName>
        <fullName evidence="6">Molybdenum cofactor biosynthesis protein A</fullName>
    </submittedName>
</protein>
<sequence>MYVGGGDPFDYGGLVELVQAAVNYGYQNITVSTKGIVVTPRIAGRLRQAGLSSVQMSIDTLEPNMFDRLVGRAGMFERMLRGWHALRSEGFEINCRATFTDENVTQLPSLFSGLYDMDIFRVKAVRVQEFGRAEHSNAPDPTVTEQVSREVARMMRERPKAQWE</sequence>
<dbReference type="InterPro" id="IPR050377">
    <property type="entry name" value="Radical_SAM_PqqE_MftC-like"/>
</dbReference>